<protein>
    <submittedName>
        <fullName evidence="1">Uncharacterized protein</fullName>
    </submittedName>
</protein>
<dbReference type="AlphaFoldDB" id="A0A5B7FQ11"/>
<evidence type="ECO:0000313" key="1">
    <source>
        <dbReference type="EMBL" id="MPC47008.1"/>
    </source>
</evidence>
<evidence type="ECO:0000313" key="2">
    <source>
        <dbReference type="Proteomes" id="UP000324222"/>
    </source>
</evidence>
<proteinExistence type="predicted"/>
<gene>
    <name evidence="1" type="ORF">E2C01_040742</name>
</gene>
<name>A0A5B7FQ11_PORTR</name>
<dbReference type="EMBL" id="VSRR010007495">
    <property type="protein sequence ID" value="MPC47008.1"/>
    <property type="molecule type" value="Genomic_DNA"/>
</dbReference>
<organism evidence="1 2">
    <name type="scientific">Portunus trituberculatus</name>
    <name type="common">Swimming crab</name>
    <name type="synonym">Neptunus trituberculatus</name>
    <dbReference type="NCBI Taxonomy" id="210409"/>
    <lineage>
        <taxon>Eukaryota</taxon>
        <taxon>Metazoa</taxon>
        <taxon>Ecdysozoa</taxon>
        <taxon>Arthropoda</taxon>
        <taxon>Crustacea</taxon>
        <taxon>Multicrustacea</taxon>
        <taxon>Malacostraca</taxon>
        <taxon>Eumalacostraca</taxon>
        <taxon>Eucarida</taxon>
        <taxon>Decapoda</taxon>
        <taxon>Pleocyemata</taxon>
        <taxon>Brachyura</taxon>
        <taxon>Eubrachyura</taxon>
        <taxon>Portunoidea</taxon>
        <taxon>Portunidae</taxon>
        <taxon>Portuninae</taxon>
        <taxon>Portunus</taxon>
    </lineage>
</organism>
<sequence>MAHPRTTHRAVQEYIHRSSSLSGVKWLLSYARIASSSRCDPPSTNSANLKVEQGGVRQASEKGKPDLAYLSLLVVVLCPL</sequence>
<dbReference type="Proteomes" id="UP000324222">
    <property type="component" value="Unassembled WGS sequence"/>
</dbReference>
<keyword evidence="2" id="KW-1185">Reference proteome</keyword>
<comment type="caution">
    <text evidence="1">The sequence shown here is derived from an EMBL/GenBank/DDBJ whole genome shotgun (WGS) entry which is preliminary data.</text>
</comment>
<accession>A0A5B7FQ11</accession>
<reference evidence="1 2" key="1">
    <citation type="submission" date="2019-05" db="EMBL/GenBank/DDBJ databases">
        <title>Another draft genome of Portunus trituberculatus and its Hox gene families provides insights of decapod evolution.</title>
        <authorList>
            <person name="Jeong J.-H."/>
            <person name="Song I."/>
            <person name="Kim S."/>
            <person name="Choi T."/>
            <person name="Kim D."/>
            <person name="Ryu S."/>
            <person name="Kim W."/>
        </authorList>
    </citation>
    <scope>NUCLEOTIDE SEQUENCE [LARGE SCALE GENOMIC DNA]</scope>
    <source>
        <tissue evidence="1">Muscle</tissue>
    </source>
</reference>